<dbReference type="PRINTS" id="PR00471">
    <property type="entry name" value="ACETATEKNASE"/>
</dbReference>
<evidence type="ECO:0000313" key="12">
    <source>
        <dbReference type="Proteomes" id="UP000598196"/>
    </source>
</evidence>
<comment type="caution">
    <text evidence="11">The sequence shown here is derived from an EMBL/GenBank/DDBJ whole genome shotgun (WGS) entry which is preliminary data.</text>
</comment>
<dbReference type="PANTHER" id="PTHR21060:SF20">
    <property type="entry name" value="BUTYRATE KINASE 1-RELATED"/>
    <property type="match status" value="1"/>
</dbReference>
<name>A0A917YLA2_9RHOB</name>
<dbReference type="Pfam" id="PF00871">
    <property type="entry name" value="Acetate_kinase"/>
    <property type="match status" value="1"/>
</dbReference>
<dbReference type="GO" id="GO:0005737">
    <property type="term" value="C:cytoplasm"/>
    <property type="evidence" value="ECO:0007669"/>
    <property type="project" value="UniProtKB-SubCell"/>
</dbReference>
<evidence type="ECO:0000256" key="10">
    <source>
        <dbReference type="RuleBase" id="RU003835"/>
    </source>
</evidence>
<keyword evidence="4 9" id="KW-0808">Transferase</keyword>
<comment type="similarity">
    <text evidence="2 9 10">Belongs to the acetokinase family.</text>
</comment>
<dbReference type="Gene3D" id="3.30.420.40">
    <property type="match status" value="2"/>
</dbReference>
<comment type="subcellular location">
    <subcellularLocation>
        <location evidence="1 9">Cytoplasm</location>
    </subcellularLocation>
</comment>
<evidence type="ECO:0000256" key="3">
    <source>
        <dbReference type="ARBA" id="ARBA00022490"/>
    </source>
</evidence>
<dbReference type="CDD" id="cd24011">
    <property type="entry name" value="ASKHA_NBD_BK"/>
    <property type="match status" value="1"/>
</dbReference>
<dbReference type="InterPro" id="IPR043129">
    <property type="entry name" value="ATPase_NBD"/>
</dbReference>
<dbReference type="InterPro" id="IPR023865">
    <property type="entry name" value="Aliphatic_acid_kinase_CS"/>
</dbReference>
<organism evidence="11 12">
    <name type="scientific">Gemmobacter aquaticus</name>
    <dbReference type="NCBI Taxonomy" id="490185"/>
    <lineage>
        <taxon>Bacteria</taxon>
        <taxon>Pseudomonadati</taxon>
        <taxon>Pseudomonadota</taxon>
        <taxon>Alphaproteobacteria</taxon>
        <taxon>Rhodobacterales</taxon>
        <taxon>Paracoccaceae</taxon>
        <taxon>Gemmobacter</taxon>
    </lineage>
</organism>
<evidence type="ECO:0000256" key="5">
    <source>
        <dbReference type="ARBA" id="ARBA00022741"/>
    </source>
</evidence>
<evidence type="ECO:0000256" key="8">
    <source>
        <dbReference type="ARBA" id="ARBA00048596"/>
    </source>
</evidence>
<dbReference type="GO" id="GO:0047761">
    <property type="term" value="F:butyrate kinase activity"/>
    <property type="evidence" value="ECO:0007669"/>
    <property type="project" value="UniProtKB-UniRule"/>
</dbReference>
<keyword evidence="6 9" id="KW-0418">Kinase</keyword>
<reference evidence="11 12" key="1">
    <citation type="journal article" date="2014" name="Int. J. Syst. Evol. Microbiol.">
        <title>Complete genome sequence of Corynebacterium casei LMG S-19264T (=DSM 44701T), isolated from a smear-ripened cheese.</title>
        <authorList>
            <consortium name="US DOE Joint Genome Institute (JGI-PGF)"/>
            <person name="Walter F."/>
            <person name="Albersmeier A."/>
            <person name="Kalinowski J."/>
            <person name="Ruckert C."/>
        </authorList>
    </citation>
    <scope>NUCLEOTIDE SEQUENCE [LARGE SCALE GENOMIC DNA]</scope>
    <source>
        <strain evidence="11 12">CGMCC 1.7029</strain>
    </source>
</reference>
<dbReference type="HAMAP" id="MF_00542">
    <property type="entry name" value="Butyrate_kinase"/>
    <property type="match status" value="1"/>
</dbReference>
<dbReference type="NCBIfam" id="TIGR02707">
    <property type="entry name" value="butyr_kinase"/>
    <property type="match status" value="1"/>
</dbReference>
<keyword evidence="12" id="KW-1185">Reference proteome</keyword>
<evidence type="ECO:0000256" key="2">
    <source>
        <dbReference type="ARBA" id="ARBA00008748"/>
    </source>
</evidence>
<dbReference type="SUPFAM" id="SSF53067">
    <property type="entry name" value="Actin-like ATPase domain"/>
    <property type="match status" value="2"/>
</dbReference>
<dbReference type="GO" id="GO:0005524">
    <property type="term" value="F:ATP binding"/>
    <property type="evidence" value="ECO:0007669"/>
    <property type="project" value="UniProtKB-KW"/>
</dbReference>
<dbReference type="Proteomes" id="UP000598196">
    <property type="component" value="Unassembled WGS sequence"/>
</dbReference>
<dbReference type="PIRSF" id="PIRSF036458">
    <property type="entry name" value="Butyrate_kin"/>
    <property type="match status" value="1"/>
</dbReference>
<dbReference type="AlphaFoldDB" id="A0A917YLA2"/>
<gene>
    <name evidence="9 11" type="primary">buk</name>
    <name evidence="11" type="ORF">GCM10010991_29480</name>
</gene>
<evidence type="ECO:0000256" key="4">
    <source>
        <dbReference type="ARBA" id="ARBA00022679"/>
    </source>
</evidence>
<comment type="catalytic activity">
    <reaction evidence="8 9">
        <text>butanoate + ATP = butanoyl phosphate + ADP</text>
        <dbReference type="Rhea" id="RHEA:13585"/>
        <dbReference type="ChEBI" id="CHEBI:17968"/>
        <dbReference type="ChEBI" id="CHEBI:30616"/>
        <dbReference type="ChEBI" id="CHEBI:58079"/>
        <dbReference type="ChEBI" id="CHEBI:456216"/>
        <dbReference type="EC" id="2.7.2.7"/>
    </reaction>
</comment>
<dbReference type="OrthoDB" id="9771859at2"/>
<accession>A0A917YLA2</accession>
<keyword evidence="5 9" id="KW-0547">Nucleotide-binding</keyword>
<evidence type="ECO:0000313" key="11">
    <source>
        <dbReference type="EMBL" id="GGO36093.1"/>
    </source>
</evidence>
<dbReference type="PANTHER" id="PTHR21060">
    <property type="entry name" value="ACETATE KINASE"/>
    <property type="match status" value="1"/>
</dbReference>
<protein>
    <recommendedName>
        <fullName evidence="9">Probable butyrate kinase</fullName>
        <shortName evidence="9">BK</shortName>
        <ecNumber evidence="9">2.7.2.7</ecNumber>
    </recommendedName>
    <alternativeName>
        <fullName evidence="9">Branched-chain carboxylic acid kinase</fullName>
    </alternativeName>
</protein>
<dbReference type="EC" id="2.7.2.7" evidence="9"/>
<evidence type="ECO:0000256" key="9">
    <source>
        <dbReference type="HAMAP-Rule" id="MF_00542"/>
    </source>
</evidence>
<dbReference type="InterPro" id="IPR000890">
    <property type="entry name" value="Aliphatic_acid_kin_short-chain"/>
</dbReference>
<evidence type="ECO:0000256" key="6">
    <source>
        <dbReference type="ARBA" id="ARBA00022777"/>
    </source>
</evidence>
<dbReference type="PROSITE" id="PS01076">
    <property type="entry name" value="ACETATE_KINASE_2"/>
    <property type="match status" value="1"/>
</dbReference>
<evidence type="ECO:0000256" key="1">
    <source>
        <dbReference type="ARBA" id="ARBA00004496"/>
    </source>
</evidence>
<keyword evidence="3 9" id="KW-0963">Cytoplasm</keyword>
<dbReference type="GO" id="GO:0008776">
    <property type="term" value="F:acetate kinase activity"/>
    <property type="evidence" value="ECO:0007669"/>
    <property type="project" value="TreeGrafter"/>
</dbReference>
<sequence>MGMALILTINPGTTTTRLGLFRPEGDRVSQVLERTLEHDEATMARFDSIAAQLPFRASAVQDFLDRVPGGVRLAAVAGRGGMLSPVPAGVIAVDDALVDFALHRPAHHHASNLGAPLANRIALAAGCPAYVVDPVSVDELPAVARLSGYPDIPRFSFVHALNIRACGRRLAADLGKPFEELDAVVAHLGAGISVAAIRKGRIVDSTNRMENSPFSPERAGGLPPMPLIDLCYSGQYSKAELKRRLYGQGGVYAYLGTKDMRRVEEMIAKGDARAELVWQAMVYQIIKAIGSMAAVLGFRPDGIVLTGGMVQSTRLRPAVIGQIGGLAPVTCYPGSHESEALAQGVARVLSGAEVARSWPVAPEVEGLPW</sequence>
<dbReference type="NCBIfam" id="NF002834">
    <property type="entry name" value="PRK03011.1-5"/>
    <property type="match status" value="1"/>
</dbReference>
<proteinExistence type="inferred from homology"/>
<dbReference type="GO" id="GO:0006083">
    <property type="term" value="P:acetate metabolic process"/>
    <property type="evidence" value="ECO:0007669"/>
    <property type="project" value="TreeGrafter"/>
</dbReference>
<keyword evidence="7 9" id="KW-0067">ATP-binding</keyword>
<evidence type="ECO:0000256" key="7">
    <source>
        <dbReference type="ARBA" id="ARBA00022840"/>
    </source>
</evidence>
<dbReference type="EMBL" id="BMLP01000006">
    <property type="protein sequence ID" value="GGO36093.1"/>
    <property type="molecule type" value="Genomic_DNA"/>
</dbReference>
<dbReference type="InterPro" id="IPR011245">
    <property type="entry name" value="Butyrate_kin"/>
</dbReference>